<dbReference type="InterPro" id="IPR036514">
    <property type="entry name" value="SGNH_hydro_sf"/>
</dbReference>
<sequence length="341" mass="37045">MARISALLTALLSVTLTVHAFPTSNSSRHSSWPGWAGIKYWFVFGDSYSTTGFDINGQQPCPANPLGNPPYPGNTSSNGPNWVDYLTTTHNTTQLLTYNLASGGATLDAAIVPQYLPSIRSVKHQIQQQFLANYTGTPRAPAFWSSTNTLFSVWVGTNDVGMSYTTHNESLYDSIFAEFRALLDQLHATGARNLLLLTVPPVHRAPLTASRGAAPIAHEARAIRAWNARVAQLARSTRAAHRDAAVFVVDAYALFEGVLDAPGRFAQTRQLVEVSGFCGAYESGTPAKDSFLPACGVPVNQYFWLNSLHPTYPMHEVLAARVATTLKECEAGAWPKDVGFQ</sequence>
<feature type="signal peptide" evidence="2">
    <location>
        <begin position="1"/>
        <end position="20"/>
    </location>
</feature>
<name>A0A6A6B6T1_9PEZI</name>
<dbReference type="Proteomes" id="UP000799438">
    <property type="component" value="Unassembled WGS sequence"/>
</dbReference>
<proteinExistence type="predicted"/>
<dbReference type="InterPro" id="IPR001087">
    <property type="entry name" value="GDSL"/>
</dbReference>
<feature type="chain" id="PRO_5025607329" evidence="2">
    <location>
        <begin position="21"/>
        <end position="341"/>
    </location>
</feature>
<dbReference type="RefSeq" id="XP_033394214.1">
    <property type="nucleotide sequence ID" value="XM_033537342.1"/>
</dbReference>
<dbReference type="Gene3D" id="3.40.50.1110">
    <property type="entry name" value="SGNH hydrolase"/>
    <property type="match status" value="1"/>
</dbReference>
<dbReference type="CDD" id="cd01846">
    <property type="entry name" value="fatty_acyltransferase_like"/>
    <property type="match status" value="1"/>
</dbReference>
<evidence type="ECO:0000313" key="3">
    <source>
        <dbReference type="EMBL" id="KAF2138501.1"/>
    </source>
</evidence>
<reference evidence="3" key="1">
    <citation type="journal article" date="2020" name="Stud. Mycol.">
        <title>101 Dothideomycetes genomes: a test case for predicting lifestyles and emergence of pathogens.</title>
        <authorList>
            <person name="Haridas S."/>
            <person name="Albert R."/>
            <person name="Binder M."/>
            <person name="Bloem J."/>
            <person name="Labutti K."/>
            <person name="Salamov A."/>
            <person name="Andreopoulos B."/>
            <person name="Baker S."/>
            <person name="Barry K."/>
            <person name="Bills G."/>
            <person name="Bluhm B."/>
            <person name="Cannon C."/>
            <person name="Castanera R."/>
            <person name="Culley D."/>
            <person name="Daum C."/>
            <person name="Ezra D."/>
            <person name="Gonzalez J."/>
            <person name="Henrissat B."/>
            <person name="Kuo A."/>
            <person name="Liang C."/>
            <person name="Lipzen A."/>
            <person name="Lutzoni F."/>
            <person name="Magnuson J."/>
            <person name="Mondo S."/>
            <person name="Nolan M."/>
            <person name="Ohm R."/>
            <person name="Pangilinan J."/>
            <person name="Park H.-J."/>
            <person name="Ramirez L."/>
            <person name="Alfaro M."/>
            <person name="Sun H."/>
            <person name="Tritt A."/>
            <person name="Yoshinaga Y."/>
            <person name="Zwiers L.-H."/>
            <person name="Turgeon B."/>
            <person name="Goodwin S."/>
            <person name="Spatafora J."/>
            <person name="Crous P."/>
            <person name="Grigoriev I."/>
        </authorList>
    </citation>
    <scope>NUCLEOTIDE SEQUENCE</scope>
    <source>
        <strain evidence="3">CBS 121167</strain>
    </source>
</reference>
<dbReference type="PANTHER" id="PTHR45648">
    <property type="entry name" value="GDSL LIPASE/ACYLHYDROLASE FAMILY PROTEIN (AFU_ORTHOLOGUE AFUA_4G14700)"/>
    <property type="match status" value="1"/>
</dbReference>
<evidence type="ECO:0000256" key="1">
    <source>
        <dbReference type="ARBA" id="ARBA00022801"/>
    </source>
</evidence>
<organism evidence="3 4">
    <name type="scientific">Aplosporella prunicola CBS 121167</name>
    <dbReference type="NCBI Taxonomy" id="1176127"/>
    <lineage>
        <taxon>Eukaryota</taxon>
        <taxon>Fungi</taxon>
        <taxon>Dikarya</taxon>
        <taxon>Ascomycota</taxon>
        <taxon>Pezizomycotina</taxon>
        <taxon>Dothideomycetes</taxon>
        <taxon>Dothideomycetes incertae sedis</taxon>
        <taxon>Botryosphaeriales</taxon>
        <taxon>Aplosporellaceae</taxon>
        <taxon>Aplosporella</taxon>
    </lineage>
</organism>
<keyword evidence="2" id="KW-0732">Signal</keyword>
<dbReference type="PANTHER" id="PTHR45648:SF22">
    <property type="entry name" value="GDSL LIPASE_ACYLHYDROLASE FAMILY PROTEIN (AFU_ORTHOLOGUE AFUA_4G14700)"/>
    <property type="match status" value="1"/>
</dbReference>
<dbReference type="SUPFAM" id="SSF52266">
    <property type="entry name" value="SGNH hydrolase"/>
    <property type="match status" value="1"/>
</dbReference>
<dbReference type="GeneID" id="54294838"/>
<dbReference type="AlphaFoldDB" id="A0A6A6B6T1"/>
<dbReference type="InterPro" id="IPR051058">
    <property type="entry name" value="GDSL_Est/Lipase"/>
</dbReference>
<dbReference type="OrthoDB" id="1600564at2759"/>
<dbReference type="GO" id="GO:0016788">
    <property type="term" value="F:hydrolase activity, acting on ester bonds"/>
    <property type="evidence" value="ECO:0007669"/>
    <property type="project" value="InterPro"/>
</dbReference>
<dbReference type="EMBL" id="ML995496">
    <property type="protein sequence ID" value="KAF2138501.1"/>
    <property type="molecule type" value="Genomic_DNA"/>
</dbReference>
<evidence type="ECO:0000313" key="4">
    <source>
        <dbReference type="Proteomes" id="UP000799438"/>
    </source>
</evidence>
<keyword evidence="1" id="KW-0378">Hydrolase</keyword>
<dbReference type="Pfam" id="PF00657">
    <property type="entry name" value="Lipase_GDSL"/>
    <property type="match status" value="1"/>
</dbReference>
<gene>
    <name evidence="3" type="ORF">K452DRAFT_233926</name>
</gene>
<keyword evidence="4" id="KW-1185">Reference proteome</keyword>
<protein>
    <submittedName>
        <fullName evidence="3">Carbohydrate esterase family 16 protein</fullName>
    </submittedName>
</protein>
<accession>A0A6A6B6T1</accession>
<evidence type="ECO:0000256" key="2">
    <source>
        <dbReference type="SAM" id="SignalP"/>
    </source>
</evidence>